<evidence type="ECO:0000259" key="3">
    <source>
        <dbReference type="PROSITE" id="PS50075"/>
    </source>
</evidence>
<proteinExistence type="predicted"/>
<dbReference type="EMBL" id="JACSQQ010000040">
    <property type="protein sequence ID" value="MBD7952109.1"/>
    <property type="molecule type" value="Genomic_DNA"/>
</dbReference>
<dbReference type="SUPFAM" id="SSF47336">
    <property type="entry name" value="ACP-like"/>
    <property type="match status" value="1"/>
</dbReference>
<dbReference type="InterPro" id="IPR020806">
    <property type="entry name" value="PKS_PP-bd"/>
</dbReference>
<dbReference type="PROSITE" id="PS50075">
    <property type="entry name" value="CARRIER"/>
    <property type="match status" value="1"/>
</dbReference>
<dbReference type="InterPro" id="IPR009081">
    <property type="entry name" value="PP-bd_ACP"/>
</dbReference>
<dbReference type="InterPro" id="IPR036736">
    <property type="entry name" value="ACP-like_sf"/>
</dbReference>
<sequence>MTPGPARMREEELRSLVVARVADLLGCPPEDVAPSATLSGLGLGSVQVLALCGDLEDELDLTIDPAVIGDYPTLESLGSFLIELRSADQGAA</sequence>
<organism evidence="4 5">
    <name type="scientific">Oerskovia rustica</name>
    <dbReference type="NCBI Taxonomy" id="2762237"/>
    <lineage>
        <taxon>Bacteria</taxon>
        <taxon>Bacillati</taxon>
        <taxon>Actinomycetota</taxon>
        <taxon>Actinomycetes</taxon>
        <taxon>Micrococcales</taxon>
        <taxon>Cellulomonadaceae</taxon>
        <taxon>Oerskovia</taxon>
    </lineage>
</organism>
<dbReference type="Pfam" id="PF00550">
    <property type="entry name" value="PP-binding"/>
    <property type="match status" value="1"/>
</dbReference>
<dbReference type="Gene3D" id="1.10.1200.10">
    <property type="entry name" value="ACP-like"/>
    <property type="match status" value="1"/>
</dbReference>
<gene>
    <name evidence="4" type="ORF">H9652_17030</name>
</gene>
<feature type="domain" description="Carrier" evidence="3">
    <location>
        <begin position="8"/>
        <end position="85"/>
    </location>
</feature>
<reference evidence="4 5" key="1">
    <citation type="submission" date="2020-08" db="EMBL/GenBank/DDBJ databases">
        <title>A Genomic Blueprint of the Chicken Gut Microbiome.</title>
        <authorList>
            <person name="Gilroy R."/>
            <person name="Ravi A."/>
            <person name="Getino M."/>
            <person name="Pursley I."/>
            <person name="Horton D.L."/>
            <person name="Alikhan N.-F."/>
            <person name="Baker D."/>
            <person name="Gharbi K."/>
            <person name="Hall N."/>
            <person name="Watson M."/>
            <person name="Adriaenssens E.M."/>
            <person name="Foster-Nyarko E."/>
            <person name="Jarju S."/>
            <person name="Secka A."/>
            <person name="Antonio M."/>
            <person name="Oren A."/>
            <person name="Chaudhuri R."/>
            <person name="La Ragione R.M."/>
            <person name="Hildebrand F."/>
            <person name="Pallen M.J."/>
        </authorList>
    </citation>
    <scope>NUCLEOTIDE SEQUENCE [LARGE SCALE GENOMIC DNA]</scope>
    <source>
        <strain evidence="4 5">Sa4CUA1</strain>
    </source>
</reference>
<accession>A0ABR8RWF7</accession>
<keyword evidence="1" id="KW-0596">Phosphopantetheine</keyword>
<dbReference type="SMART" id="SM00823">
    <property type="entry name" value="PKS_PP"/>
    <property type="match status" value="1"/>
</dbReference>
<evidence type="ECO:0000256" key="1">
    <source>
        <dbReference type="ARBA" id="ARBA00022450"/>
    </source>
</evidence>
<dbReference type="RefSeq" id="WP_191797609.1">
    <property type="nucleotide sequence ID" value="NZ_JACSQQ010000040.1"/>
</dbReference>
<keyword evidence="2" id="KW-0597">Phosphoprotein</keyword>
<keyword evidence="5" id="KW-1185">Reference proteome</keyword>
<name>A0ABR8RWF7_9CELL</name>
<evidence type="ECO:0000313" key="4">
    <source>
        <dbReference type="EMBL" id="MBD7952109.1"/>
    </source>
</evidence>
<evidence type="ECO:0000256" key="2">
    <source>
        <dbReference type="ARBA" id="ARBA00022553"/>
    </source>
</evidence>
<protein>
    <submittedName>
        <fullName evidence="4">Acyl carrier protein</fullName>
    </submittedName>
</protein>
<evidence type="ECO:0000313" key="5">
    <source>
        <dbReference type="Proteomes" id="UP000641803"/>
    </source>
</evidence>
<comment type="caution">
    <text evidence="4">The sequence shown here is derived from an EMBL/GenBank/DDBJ whole genome shotgun (WGS) entry which is preliminary data.</text>
</comment>
<dbReference type="Proteomes" id="UP000641803">
    <property type="component" value="Unassembled WGS sequence"/>
</dbReference>